<sequence length="124" mass="13351">MSMFMRNHELVDSGAYSYGFAPEVDAWREDLVSSLLLLSLSSGCNPSVRFSDIIPTVGAVQTLSVVGTRSSGRSVDRRSKGEIIFLRSPLGEDEKSASNIALSFAPSLATQKGFKRGSIPIQPV</sequence>
<dbReference type="EMBL" id="LSSL01000704">
    <property type="protein sequence ID" value="OLY83910.1"/>
    <property type="molecule type" value="Genomic_DNA"/>
</dbReference>
<protein>
    <submittedName>
        <fullName evidence="1">Uncharacterized protein</fullName>
    </submittedName>
</protein>
<keyword evidence="2" id="KW-1185">Reference proteome</keyword>
<evidence type="ECO:0000313" key="2">
    <source>
        <dbReference type="Proteomes" id="UP000187455"/>
    </source>
</evidence>
<dbReference type="AlphaFoldDB" id="A0A1R0H432"/>
<comment type="caution">
    <text evidence="1">The sequence shown here is derived from an EMBL/GenBank/DDBJ whole genome shotgun (WGS) entry which is preliminary data.</text>
</comment>
<reference evidence="1 2" key="1">
    <citation type="journal article" date="2016" name="Mol. Biol. Evol.">
        <title>Genome-Wide Survey of Gut Fungi (Harpellales) Reveals the First Horizontally Transferred Ubiquitin Gene from a Mosquito Host.</title>
        <authorList>
            <person name="Wang Y."/>
            <person name="White M.M."/>
            <person name="Kvist S."/>
            <person name="Moncalvo J.M."/>
        </authorList>
    </citation>
    <scope>NUCLEOTIDE SEQUENCE [LARGE SCALE GENOMIC DNA]</scope>
    <source>
        <strain evidence="1 2">ALG-7-W6</strain>
    </source>
</reference>
<evidence type="ECO:0000313" key="1">
    <source>
        <dbReference type="EMBL" id="OLY83910.1"/>
    </source>
</evidence>
<accession>A0A1R0H432</accession>
<dbReference type="Proteomes" id="UP000187455">
    <property type="component" value="Unassembled WGS sequence"/>
</dbReference>
<name>A0A1R0H432_9FUNG</name>
<organism evidence="1 2">
    <name type="scientific">Smittium mucronatum</name>
    <dbReference type="NCBI Taxonomy" id="133383"/>
    <lineage>
        <taxon>Eukaryota</taxon>
        <taxon>Fungi</taxon>
        <taxon>Fungi incertae sedis</taxon>
        <taxon>Zoopagomycota</taxon>
        <taxon>Kickxellomycotina</taxon>
        <taxon>Harpellomycetes</taxon>
        <taxon>Harpellales</taxon>
        <taxon>Legeriomycetaceae</taxon>
        <taxon>Smittium</taxon>
    </lineage>
</organism>
<gene>
    <name evidence="1" type="ORF">AYI68_g1935</name>
</gene>
<proteinExistence type="predicted"/>